<dbReference type="InterPro" id="IPR050325">
    <property type="entry name" value="Prot/Nucl_acid_deglycase"/>
</dbReference>
<accession>A0A1M4ZY67</accession>
<dbReference type="AlphaFoldDB" id="A0A1M4ZY67"/>
<evidence type="ECO:0000256" key="1">
    <source>
        <dbReference type="ARBA" id="ARBA00022737"/>
    </source>
</evidence>
<dbReference type="FunFam" id="3.40.50.880:FF:000015">
    <property type="entry name" value="Protein DJ-1 homolog C"/>
    <property type="match status" value="1"/>
</dbReference>
<evidence type="ECO:0000313" key="4">
    <source>
        <dbReference type="Proteomes" id="UP000184170"/>
    </source>
</evidence>
<dbReference type="InterPro" id="IPR029062">
    <property type="entry name" value="Class_I_gatase-like"/>
</dbReference>
<sequence>MTRVLVPVADGSEEIEVVTIVDVLRRADAEVALASVMKTLRITASRGVIIEADCHIDSCVGIHWDLIALPGGMPGAEHLHTCAVLKDLLANQLSSGFWLGAICASPAVVLGRQGLISDYRATCHSAFVDELGAAVRELSDELVVRDRNLITSQAPGTAMNFALALVCCLFGEDTAQSVAEPMRATLN</sequence>
<dbReference type="InterPro" id="IPR006287">
    <property type="entry name" value="DJ-1"/>
</dbReference>
<proteinExistence type="predicted"/>
<evidence type="ECO:0000259" key="2">
    <source>
        <dbReference type="Pfam" id="PF01965"/>
    </source>
</evidence>
<reference evidence="4" key="1">
    <citation type="submission" date="2016-11" db="EMBL/GenBank/DDBJ databases">
        <authorList>
            <person name="Varghese N."/>
            <person name="Submissions S."/>
        </authorList>
    </citation>
    <scope>NUCLEOTIDE SEQUENCE [LARGE SCALE GENOMIC DNA]</scope>
    <source>
        <strain evidence="4">CGMCC 1.7063</strain>
    </source>
</reference>
<dbReference type="Gene3D" id="3.40.50.880">
    <property type="match status" value="1"/>
</dbReference>
<evidence type="ECO:0000313" key="3">
    <source>
        <dbReference type="EMBL" id="SHF22894.1"/>
    </source>
</evidence>
<dbReference type="Pfam" id="PF01965">
    <property type="entry name" value="DJ-1_PfpI"/>
    <property type="match status" value="1"/>
</dbReference>
<gene>
    <name evidence="3" type="ORF">SAMN04487965_1686</name>
</gene>
<dbReference type="NCBIfam" id="TIGR01383">
    <property type="entry name" value="not_thiJ"/>
    <property type="match status" value="1"/>
</dbReference>
<dbReference type="Proteomes" id="UP000184170">
    <property type="component" value="Unassembled WGS sequence"/>
</dbReference>
<dbReference type="CDD" id="cd03135">
    <property type="entry name" value="GATase1_DJ-1"/>
    <property type="match status" value="1"/>
</dbReference>
<dbReference type="SUPFAM" id="SSF52317">
    <property type="entry name" value="Class I glutamine amidotransferase-like"/>
    <property type="match status" value="1"/>
</dbReference>
<dbReference type="GO" id="GO:0005737">
    <property type="term" value="C:cytoplasm"/>
    <property type="evidence" value="ECO:0007669"/>
    <property type="project" value="UniProtKB-ARBA"/>
</dbReference>
<dbReference type="OrthoDB" id="9803764at2"/>
<keyword evidence="1" id="KW-0677">Repeat</keyword>
<dbReference type="EMBL" id="FQVA01000001">
    <property type="protein sequence ID" value="SHF22894.1"/>
    <property type="molecule type" value="Genomic_DNA"/>
</dbReference>
<dbReference type="InterPro" id="IPR002818">
    <property type="entry name" value="DJ-1/PfpI"/>
</dbReference>
<keyword evidence="4" id="KW-1185">Reference proteome</keyword>
<dbReference type="PANTHER" id="PTHR48094">
    <property type="entry name" value="PROTEIN/NUCLEIC ACID DEGLYCASE DJ-1-RELATED"/>
    <property type="match status" value="1"/>
</dbReference>
<dbReference type="PANTHER" id="PTHR48094:SF12">
    <property type="entry name" value="PARKINSON DISEASE PROTEIN 7 HOMOLOG"/>
    <property type="match status" value="1"/>
</dbReference>
<dbReference type="RefSeq" id="WP_073273578.1">
    <property type="nucleotide sequence ID" value="NZ_FQVA01000001.1"/>
</dbReference>
<dbReference type="GO" id="GO:1903189">
    <property type="term" value="P:glyoxal metabolic process"/>
    <property type="evidence" value="ECO:0007669"/>
    <property type="project" value="TreeGrafter"/>
</dbReference>
<organism evidence="3 4">
    <name type="scientific">Microbulbifer donghaiensis</name>
    <dbReference type="NCBI Taxonomy" id="494016"/>
    <lineage>
        <taxon>Bacteria</taxon>
        <taxon>Pseudomonadati</taxon>
        <taxon>Pseudomonadota</taxon>
        <taxon>Gammaproteobacteria</taxon>
        <taxon>Cellvibrionales</taxon>
        <taxon>Microbulbiferaceae</taxon>
        <taxon>Microbulbifer</taxon>
    </lineage>
</organism>
<protein>
    <submittedName>
        <fullName evidence="3">4-methyl-5(B-hydroxyethyl)-thiazole monophosphate biosynthesis</fullName>
    </submittedName>
</protein>
<dbReference type="STRING" id="494016.SAMN04487965_1686"/>
<name>A0A1M4ZY67_9GAMM</name>
<feature type="domain" description="DJ-1/PfpI" evidence="2">
    <location>
        <begin position="3"/>
        <end position="166"/>
    </location>
</feature>